<keyword evidence="2 5" id="KW-0238">DNA-binding</keyword>
<evidence type="ECO:0000256" key="2">
    <source>
        <dbReference type="ARBA" id="ARBA00023125"/>
    </source>
</evidence>
<dbReference type="RefSeq" id="WP_089401753.1">
    <property type="nucleotide sequence ID" value="NZ_FZOT01000029.1"/>
</dbReference>
<evidence type="ECO:0000256" key="1">
    <source>
        <dbReference type="ARBA" id="ARBA00023015"/>
    </source>
</evidence>
<dbReference type="Proteomes" id="UP000198284">
    <property type="component" value="Unassembled WGS sequence"/>
</dbReference>
<dbReference type="GO" id="GO:0003700">
    <property type="term" value="F:DNA-binding transcription factor activity"/>
    <property type="evidence" value="ECO:0007669"/>
    <property type="project" value="InterPro"/>
</dbReference>
<dbReference type="PANTHER" id="PTHR43537:SF50">
    <property type="entry name" value="TRANSCRIPTIONAL REGULATORY PROTEIN"/>
    <property type="match status" value="1"/>
</dbReference>
<dbReference type="PRINTS" id="PR00035">
    <property type="entry name" value="HTHGNTR"/>
</dbReference>
<dbReference type="Pfam" id="PF00392">
    <property type="entry name" value="GntR"/>
    <property type="match status" value="1"/>
</dbReference>
<dbReference type="InterPro" id="IPR011711">
    <property type="entry name" value="GntR_C"/>
</dbReference>
<evidence type="ECO:0000313" key="6">
    <source>
        <dbReference type="Proteomes" id="UP000198284"/>
    </source>
</evidence>
<accession>A0A239M0W7</accession>
<dbReference type="AlphaFoldDB" id="A0A239M0W7"/>
<proteinExistence type="predicted"/>
<dbReference type="InterPro" id="IPR000524">
    <property type="entry name" value="Tscrpt_reg_HTH_GntR"/>
</dbReference>
<keyword evidence="3" id="KW-0804">Transcription</keyword>
<protein>
    <submittedName>
        <fullName evidence="5">DNA-binding transcriptional regulator, GntR family</fullName>
    </submittedName>
</protein>
<dbReference type="Pfam" id="PF07729">
    <property type="entry name" value="FCD"/>
    <property type="match status" value="1"/>
</dbReference>
<dbReference type="SUPFAM" id="SSF46785">
    <property type="entry name" value="Winged helix' DNA-binding domain"/>
    <property type="match status" value="1"/>
</dbReference>
<organism evidence="5 6">
    <name type="scientific">Noviherbaspirillum humi</name>
    <dbReference type="NCBI Taxonomy" id="1688639"/>
    <lineage>
        <taxon>Bacteria</taxon>
        <taxon>Pseudomonadati</taxon>
        <taxon>Pseudomonadota</taxon>
        <taxon>Betaproteobacteria</taxon>
        <taxon>Burkholderiales</taxon>
        <taxon>Oxalobacteraceae</taxon>
        <taxon>Noviherbaspirillum</taxon>
    </lineage>
</organism>
<dbReference type="PROSITE" id="PS50949">
    <property type="entry name" value="HTH_GNTR"/>
    <property type="match status" value="1"/>
</dbReference>
<dbReference type="SMART" id="SM00895">
    <property type="entry name" value="FCD"/>
    <property type="match status" value="1"/>
</dbReference>
<dbReference type="InterPro" id="IPR008920">
    <property type="entry name" value="TF_FadR/GntR_C"/>
</dbReference>
<dbReference type="InterPro" id="IPR036390">
    <property type="entry name" value="WH_DNA-bd_sf"/>
</dbReference>
<dbReference type="OrthoDB" id="9799812at2"/>
<dbReference type="SMART" id="SM00345">
    <property type="entry name" value="HTH_GNTR"/>
    <property type="match status" value="1"/>
</dbReference>
<keyword evidence="6" id="KW-1185">Reference proteome</keyword>
<evidence type="ECO:0000259" key="4">
    <source>
        <dbReference type="PROSITE" id="PS50949"/>
    </source>
</evidence>
<dbReference type="CDD" id="cd07377">
    <property type="entry name" value="WHTH_GntR"/>
    <property type="match status" value="1"/>
</dbReference>
<dbReference type="Gene3D" id="1.10.10.10">
    <property type="entry name" value="Winged helix-like DNA-binding domain superfamily/Winged helix DNA-binding domain"/>
    <property type="match status" value="1"/>
</dbReference>
<name>A0A239M0W7_9BURK</name>
<dbReference type="PANTHER" id="PTHR43537">
    <property type="entry name" value="TRANSCRIPTIONAL REGULATOR, GNTR FAMILY"/>
    <property type="match status" value="1"/>
</dbReference>
<dbReference type="GO" id="GO:0003677">
    <property type="term" value="F:DNA binding"/>
    <property type="evidence" value="ECO:0007669"/>
    <property type="project" value="UniProtKB-KW"/>
</dbReference>
<reference evidence="5 6" key="1">
    <citation type="submission" date="2017-06" db="EMBL/GenBank/DDBJ databases">
        <authorList>
            <person name="Kim H.J."/>
            <person name="Triplett B.A."/>
        </authorList>
    </citation>
    <scope>NUCLEOTIDE SEQUENCE [LARGE SCALE GENOMIC DNA]</scope>
    <source>
        <strain evidence="5 6">U15</strain>
    </source>
</reference>
<dbReference type="EMBL" id="FZOT01000029">
    <property type="protein sequence ID" value="SNT36190.1"/>
    <property type="molecule type" value="Genomic_DNA"/>
</dbReference>
<evidence type="ECO:0000256" key="3">
    <source>
        <dbReference type="ARBA" id="ARBA00023163"/>
    </source>
</evidence>
<sequence length="231" mass="26094">METTSQRIVRNSLHDTLVAYLREMVLNGELRPGDKVPEQALCERFDVSRTPLREALKVLAAEGVLRLQMNRGAVVAETTREEIEEIFPIMAALEGVAGTMACVRATDAQVAELRRLHEEMRRHYEAGSEKQYLLLNRRIHEDLVAMSGNATLIGMYKQMLTRIRCIRFVANKAPEQWQAAMAEHETMITALERRDAPRLAQLLQEHVNGTASRIAHAFASGFVRQTEVEAS</sequence>
<gene>
    <name evidence="5" type="ORF">SAMN06265795_12917</name>
</gene>
<keyword evidence="1" id="KW-0805">Transcription regulation</keyword>
<dbReference type="InterPro" id="IPR036388">
    <property type="entry name" value="WH-like_DNA-bd_sf"/>
</dbReference>
<dbReference type="SUPFAM" id="SSF48008">
    <property type="entry name" value="GntR ligand-binding domain-like"/>
    <property type="match status" value="1"/>
</dbReference>
<evidence type="ECO:0000313" key="5">
    <source>
        <dbReference type="EMBL" id="SNT36190.1"/>
    </source>
</evidence>
<dbReference type="Gene3D" id="1.20.120.530">
    <property type="entry name" value="GntR ligand-binding domain-like"/>
    <property type="match status" value="1"/>
</dbReference>
<feature type="domain" description="HTH gntR-type" evidence="4">
    <location>
        <begin position="11"/>
        <end position="78"/>
    </location>
</feature>